<dbReference type="Proteomes" id="UP000007875">
    <property type="component" value="Unassembled WGS sequence"/>
</dbReference>
<proteinExistence type="predicted"/>
<keyword evidence="1" id="KW-0175">Coiled coil</keyword>
<dbReference type="AlphaFoldDB" id="H2Z5M0"/>
<dbReference type="eggNOG" id="ENOG502SVQ2">
    <property type="taxonomic scope" value="Eukaryota"/>
</dbReference>
<keyword evidence="4" id="KW-1185">Reference proteome</keyword>
<reference evidence="3" key="2">
    <citation type="submission" date="2025-08" db="UniProtKB">
        <authorList>
            <consortium name="Ensembl"/>
        </authorList>
    </citation>
    <scope>IDENTIFICATION</scope>
</reference>
<sequence length="272" mass="30901">MPCSISKKLVVFARKSHDVLMSLGLKGIQVTGSDGLRYTQSMGYLQDKIPIATQTNDEEARRAKTSSARSSLPPLRQRTQQSKSRGSRTSHTIPDEPNNGITHEGYPPIQSPQQTRNTPVTPVDLDPGEAKFERRIRLVKSTLTELSKHESDELVQVLLEQIQTLHKNIVCLKKDLKEKTRELNGSQGFVQKAEKEMKTLEMRVETKAQQISETNGHLIKKIKKLLNENVKLKNTIERMEAELDIHHQMERENRMGSVIKINRVNRLQAAIV</sequence>
<reference evidence="4" key="1">
    <citation type="submission" date="2003-08" db="EMBL/GenBank/DDBJ databases">
        <authorList>
            <person name="Birren B."/>
            <person name="Nusbaum C."/>
            <person name="Abebe A."/>
            <person name="Abouelleil A."/>
            <person name="Adekoya E."/>
            <person name="Ait-zahra M."/>
            <person name="Allen N."/>
            <person name="Allen T."/>
            <person name="An P."/>
            <person name="Anderson M."/>
            <person name="Anderson S."/>
            <person name="Arachchi H."/>
            <person name="Armbruster J."/>
            <person name="Bachantsang P."/>
            <person name="Baldwin J."/>
            <person name="Barry A."/>
            <person name="Bayul T."/>
            <person name="Blitshsteyn B."/>
            <person name="Bloom T."/>
            <person name="Blye J."/>
            <person name="Boguslavskiy L."/>
            <person name="Borowsky M."/>
            <person name="Boukhgalter B."/>
            <person name="Brunache A."/>
            <person name="Butler J."/>
            <person name="Calixte N."/>
            <person name="Calvo S."/>
            <person name="Camarata J."/>
            <person name="Campo K."/>
            <person name="Chang J."/>
            <person name="Cheshatsang Y."/>
            <person name="Citroen M."/>
            <person name="Collymore A."/>
            <person name="Considine T."/>
            <person name="Cook A."/>
            <person name="Cooke P."/>
            <person name="Corum B."/>
            <person name="Cuomo C."/>
            <person name="David R."/>
            <person name="Dawoe T."/>
            <person name="Degray S."/>
            <person name="Dodge S."/>
            <person name="Dooley K."/>
            <person name="Dorje P."/>
            <person name="Dorjee K."/>
            <person name="Dorris L."/>
            <person name="Duffey N."/>
            <person name="Dupes A."/>
            <person name="Elkins T."/>
            <person name="Engels R."/>
            <person name="Erickson J."/>
            <person name="Farina A."/>
            <person name="Faro S."/>
            <person name="Ferreira P."/>
            <person name="Fischer H."/>
            <person name="Fitzgerald M."/>
            <person name="Foley K."/>
            <person name="Gage D."/>
            <person name="Galagan J."/>
            <person name="Gearin G."/>
            <person name="Gnerre S."/>
            <person name="Gnirke A."/>
            <person name="Goyette A."/>
            <person name="Graham J."/>
            <person name="Grandbois E."/>
            <person name="Gyaltsen K."/>
            <person name="Hafez N."/>
            <person name="Hagopian D."/>
            <person name="Hagos B."/>
            <person name="Hall J."/>
            <person name="Hatcher B."/>
            <person name="Heller A."/>
            <person name="Higgins H."/>
            <person name="Honan T."/>
            <person name="Horn A."/>
            <person name="Houde N."/>
            <person name="Hughes L."/>
            <person name="Hulme W."/>
            <person name="Husby E."/>
            <person name="Iliev I."/>
            <person name="Jaffe D."/>
            <person name="Jones C."/>
            <person name="Kamal M."/>
            <person name="Kamat A."/>
            <person name="Kamvysselis M."/>
            <person name="Karlsson E."/>
            <person name="Kells C."/>
            <person name="Kieu A."/>
            <person name="Kisner P."/>
            <person name="Kodira C."/>
            <person name="Kulbokas E."/>
            <person name="Labutti K."/>
            <person name="Lama D."/>
            <person name="Landers T."/>
            <person name="Leger J."/>
            <person name="Levine S."/>
            <person name="Lewis D."/>
            <person name="Lewis T."/>
            <person name="Lindblad-toh K."/>
            <person name="Liu X."/>
            <person name="Lokyitsang T."/>
            <person name="Lokyitsang Y."/>
            <person name="Lucien O."/>
            <person name="Lui A."/>
            <person name="Ma L.J."/>
            <person name="Mabbitt R."/>
            <person name="Macdonald J."/>
            <person name="Maclean C."/>
            <person name="Major J."/>
            <person name="Manning J."/>
            <person name="Marabella R."/>
            <person name="Maru K."/>
            <person name="Matthews C."/>
            <person name="Mauceli E."/>
            <person name="Mccarthy M."/>
            <person name="Mcdonough S."/>
            <person name="Mcghee T."/>
            <person name="Meldrim J."/>
            <person name="Meneus L."/>
            <person name="Mesirov J."/>
            <person name="Mihalev A."/>
            <person name="Mihova T."/>
            <person name="Mikkelsen T."/>
            <person name="Mlenga V."/>
            <person name="Moru K."/>
            <person name="Mozes J."/>
            <person name="Mulrain L."/>
            <person name="Munson G."/>
            <person name="Naylor J."/>
            <person name="Newes C."/>
            <person name="Nguyen C."/>
            <person name="Nguyen N."/>
            <person name="Nguyen T."/>
            <person name="Nicol R."/>
            <person name="Nielsen C."/>
            <person name="Nizzari M."/>
            <person name="Norbu C."/>
            <person name="Norbu N."/>
            <person name="O'donnell P."/>
            <person name="Okoawo O."/>
            <person name="O'leary S."/>
            <person name="Omotosho B."/>
            <person name="O'neill K."/>
            <person name="Osman S."/>
            <person name="Parker S."/>
            <person name="Perrin D."/>
            <person name="Phunkhang P."/>
            <person name="Piqani B."/>
            <person name="Purcell S."/>
            <person name="Rachupka T."/>
            <person name="Ramasamy U."/>
            <person name="Rameau R."/>
            <person name="Ray V."/>
            <person name="Raymond C."/>
            <person name="Retta R."/>
            <person name="Richardson S."/>
            <person name="Rise C."/>
            <person name="Rodriguez J."/>
            <person name="Rogers J."/>
            <person name="Rogov P."/>
            <person name="Rutman M."/>
            <person name="Schupbach R."/>
            <person name="Seaman C."/>
            <person name="Settipalli S."/>
            <person name="Sharpe T."/>
            <person name="Sheridan J."/>
            <person name="Sherpa N."/>
            <person name="Shi J."/>
            <person name="Smirnov S."/>
            <person name="Smith C."/>
            <person name="Sougnez C."/>
            <person name="Spencer B."/>
            <person name="Stalker J."/>
            <person name="Stange-thomann N."/>
            <person name="Stavropoulos S."/>
            <person name="Stetson K."/>
            <person name="Stone C."/>
            <person name="Stone S."/>
            <person name="Stubbs M."/>
            <person name="Talamas J."/>
            <person name="Tchuinga P."/>
            <person name="Tenzing P."/>
            <person name="Tesfaye S."/>
            <person name="Theodore J."/>
            <person name="Thoulutsang Y."/>
            <person name="Topham K."/>
            <person name="Towey S."/>
            <person name="Tsamla T."/>
            <person name="Tsomo N."/>
            <person name="Vallee D."/>
            <person name="Vassiliev H."/>
            <person name="Venkataraman V."/>
            <person name="Vinson J."/>
            <person name="Vo A."/>
            <person name="Wade C."/>
            <person name="Wang S."/>
            <person name="Wangchuk T."/>
            <person name="Wangdi T."/>
            <person name="Whittaker C."/>
            <person name="Wilkinson J."/>
            <person name="Wu Y."/>
            <person name="Wyman D."/>
            <person name="Yadav S."/>
            <person name="Yang S."/>
            <person name="Yang X."/>
            <person name="Yeager S."/>
            <person name="Yee E."/>
            <person name="Young G."/>
            <person name="Zainoun J."/>
            <person name="Zembeck L."/>
            <person name="Zimmer A."/>
            <person name="Zody M."/>
            <person name="Lander E."/>
        </authorList>
    </citation>
    <scope>NUCLEOTIDE SEQUENCE [LARGE SCALE GENOMIC DNA]</scope>
</reference>
<evidence type="ECO:0000313" key="3">
    <source>
        <dbReference type="Ensembl" id="ENSCSAVP00000012882.1"/>
    </source>
</evidence>
<feature type="region of interest" description="Disordered" evidence="2">
    <location>
        <begin position="49"/>
        <end position="126"/>
    </location>
</feature>
<reference evidence="3" key="3">
    <citation type="submission" date="2025-09" db="UniProtKB">
        <authorList>
            <consortium name="Ensembl"/>
        </authorList>
    </citation>
    <scope>IDENTIFICATION</scope>
</reference>
<evidence type="ECO:0000256" key="1">
    <source>
        <dbReference type="SAM" id="Coils"/>
    </source>
</evidence>
<evidence type="ECO:0000256" key="2">
    <source>
        <dbReference type="SAM" id="MobiDB-lite"/>
    </source>
</evidence>
<evidence type="ECO:0000313" key="4">
    <source>
        <dbReference type="Proteomes" id="UP000007875"/>
    </source>
</evidence>
<name>H2Z5M0_CIOSA</name>
<feature type="compositionally biased region" description="Polar residues" evidence="2">
    <location>
        <begin position="77"/>
        <end position="92"/>
    </location>
</feature>
<dbReference type="InParanoid" id="H2Z5M0"/>
<protein>
    <submittedName>
        <fullName evidence="3">Uncharacterized protein</fullName>
    </submittedName>
</protein>
<feature type="compositionally biased region" description="Polar residues" evidence="2">
    <location>
        <begin position="111"/>
        <end position="120"/>
    </location>
</feature>
<dbReference type="Ensembl" id="ENSCSAVT00000013031.1">
    <property type="protein sequence ID" value="ENSCSAVP00000012882.1"/>
    <property type="gene ID" value="ENSCSAVG00000007560.1"/>
</dbReference>
<feature type="coiled-coil region" evidence="1">
    <location>
        <begin position="162"/>
        <end position="249"/>
    </location>
</feature>
<dbReference type="HOGENOM" id="CLU_1022912_0_0_1"/>
<accession>H2Z5M0</accession>
<organism evidence="3 4">
    <name type="scientific">Ciona savignyi</name>
    <name type="common">Pacific transparent sea squirt</name>
    <dbReference type="NCBI Taxonomy" id="51511"/>
    <lineage>
        <taxon>Eukaryota</taxon>
        <taxon>Metazoa</taxon>
        <taxon>Chordata</taxon>
        <taxon>Tunicata</taxon>
        <taxon>Ascidiacea</taxon>
        <taxon>Phlebobranchia</taxon>
        <taxon>Cionidae</taxon>
        <taxon>Ciona</taxon>
    </lineage>
</organism>